<protein>
    <recommendedName>
        <fullName evidence="4">G protein-coupled receptor</fullName>
    </recommendedName>
</protein>
<keyword evidence="3" id="KW-1185">Reference proteome</keyword>
<dbReference type="RefSeq" id="XP_025352985.1">
    <property type="nucleotide sequence ID" value="XM_025501471.1"/>
</dbReference>
<proteinExistence type="predicted"/>
<gene>
    <name evidence="2" type="ORF">FA14DRAFT_185677</name>
</gene>
<keyword evidence="1" id="KW-1133">Transmembrane helix</keyword>
<evidence type="ECO:0000313" key="3">
    <source>
        <dbReference type="Proteomes" id="UP000245771"/>
    </source>
</evidence>
<feature type="transmembrane region" description="Helical" evidence="1">
    <location>
        <begin position="282"/>
        <end position="300"/>
    </location>
</feature>
<dbReference type="Proteomes" id="UP000245771">
    <property type="component" value="Unassembled WGS sequence"/>
</dbReference>
<evidence type="ECO:0008006" key="4">
    <source>
        <dbReference type="Google" id="ProtNLM"/>
    </source>
</evidence>
<feature type="transmembrane region" description="Helical" evidence="1">
    <location>
        <begin position="198"/>
        <end position="223"/>
    </location>
</feature>
<dbReference type="OrthoDB" id="2548432at2759"/>
<keyword evidence="1" id="KW-0812">Transmembrane</keyword>
<dbReference type="EMBL" id="KZ819605">
    <property type="protein sequence ID" value="PWN32683.1"/>
    <property type="molecule type" value="Genomic_DNA"/>
</dbReference>
<reference evidence="2 3" key="1">
    <citation type="journal article" date="2018" name="Mol. Biol. Evol.">
        <title>Broad Genomic Sampling Reveals a Smut Pathogenic Ancestry of the Fungal Clade Ustilaginomycotina.</title>
        <authorList>
            <person name="Kijpornyongpan T."/>
            <person name="Mondo S.J."/>
            <person name="Barry K."/>
            <person name="Sandor L."/>
            <person name="Lee J."/>
            <person name="Lipzen A."/>
            <person name="Pangilinan J."/>
            <person name="LaButti K."/>
            <person name="Hainaut M."/>
            <person name="Henrissat B."/>
            <person name="Grigoriev I.V."/>
            <person name="Spatafora J.W."/>
            <person name="Aime M.C."/>
        </authorList>
    </citation>
    <scope>NUCLEOTIDE SEQUENCE [LARGE SCALE GENOMIC DNA]</scope>
    <source>
        <strain evidence="2 3">MCA 3882</strain>
    </source>
</reference>
<sequence>MGGTYYDEGTSKYIVSVRVAQMTYFFMFRLILCSAWLGTMIAVGVAFVALSNKETRKSNLFRLQCTCVLLTILYDASEVGNVSYRLKTLTFRSNQTINYDAYTHWTSAGHFAEHFIPVLADAALLFRISSFFPFPVYSKRKRLYIFAPFWFLLISRAIVSILVAAFYSVQYFSGVVWVNVDPLPYHIPPMYSLSGFSYGATVELAMGSLYCTMASSILIFKAYQLAKSRLAVNNKKRVQARMRFFAEALLMCCIPPIFISIAAPIQLLAFTTYSYYRESLTLLANTSVIFSILATSWSSIRADWTKDQTYVSNTGQKSSVDAEQLHQMTIN</sequence>
<evidence type="ECO:0000313" key="2">
    <source>
        <dbReference type="EMBL" id="PWN32683.1"/>
    </source>
</evidence>
<name>A0A316V919_9BASI</name>
<feature type="transmembrane region" description="Helical" evidence="1">
    <location>
        <begin position="149"/>
        <end position="178"/>
    </location>
</feature>
<accession>A0A316V919</accession>
<feature type="transmembrane region" description="Helical" evidence="1">
    <location>
        <begin position="244"/>
        <end position="270"/>
    </location>
</feature>
<feature type="transmembrane region" description="Helical" evidence="1">
    <location>
        <begin position="26"/>
        <end position="48"/>
    </location>
</feature>
<dbReference type="AlphaFoldDB" id="A0A316V919"/>
<dbReference type="GeneID" id="37023252"/>
<organism evidence="2 3">
    <name type="scientific">Meira miltonrushii</name>
    <dbReference type="NCBI Taxonomy" id="1280837"/>
    <lineage>
        <taxon>Eukaryota</taxon>
        <taxon>Fungi</taxon>
        <taxon>Dikarya</taxon>
        <taxon>Basidiomycota</taxon>
        <taxon>Ustilaginomycotina</taxon>
        <taxon>Exobasidiomycetes</taxon>
        <taxon>Exobasidiales</taxon>
        <taxon>Brachybasidiaceae</taxon>
        <taxon>Meira</taxon>
    </lineage>
</organism>
<evidence type="ECO:0000256" key="1">
    <source>
        <dbReference type="SAM" id="Phobius"/>
    </source>
</evidence>
<keyword evidence="1" id="KW-0472">Membrane</keyword>
<dbReference type="InParanoid" id="A0A316V919"/>